<evidence type="ECO:0008006" key="4">
    <source>
        <dbReference type="Google" id="ProtNLM"/>
    </source>
</evidence>
<dbReference type="AlphaFoldDB" id="A0A316FA09"/>
<evidence type="ECO:0000256" key="1">
    <source>
        <dbReference type="SAM" id="MobiDB-lite"/>
    </source>
</evidence>
<evidence type="ECO:0000313" key="3">
    <source>
        <dbReference type="Proteomes" id="UP000245697"/>
    </source>
</evidence>
<accession>A0A316FA09</accession>
<proteinExistence type="predicted"/>
<dbReference type="Proteomes" id="UP000245697">
    <property type="component" value="Unassembled WGS sequence"/>
</dbReference>
<evidence type="ECO:0000313" key="2">
    <source>
        <dbReference type="EMBL" id="PWK45115.1"/>
    </source>
</evidence>
<feature type="region of interest" description="Disordered" evidence="1">
    <location>
        <begin position="36"/>
        <end position="77"/>
    </location>
</feature>
<name>A0A316FA09_9ACTN</name>
<dbReference type="PROSITE" id="PS51257">
    <property type="entry name" value="PROKAR_LIPOPROTEIN"/>
    <property type="match status" value="1"/>
</dbReference>
<sequence>MKCMPTPGIPRKHVSTAVVNGTVGLLLCVGAGGCTSDSTEPRPDGGVAPTSTTAPEAQTGSPTTMPVVGEPLNAETIDPVGDYTRAYQDERLIAESPGCPDNGNFTIGIDFDRPQIGAGTEDAVYSGCGPGTIQSDLRQAEVSGPAATPIECLEKIRTQPTHSPITAVKGLTLCFETDARQAEREAQTQKIVFMTVTKVSIANNRGKLHFTLTAWNVP</sequence>
<dbReference type="EMBL" id="QGGR01000011">
    <property type="protein sequence ID" value="PWK45115.1"/>
    <property type="molecule type" value="Genomic_DNA"/>
</dbReference>
<protein>
    <recommendedName>
        <fullName evidence="4">Lipoprotein</fullName>
    </recommendedName>
</protein>
<organism evidence="2 3">
    <name type="scientific">Actinoplanes xinjiangensis</name>
    <dbReference type="NCBI Taxonomy" id="512350"/>
    <lineage>
        <taxon>Bacteria</taxon>
        <taxon>Bacillati</taxon>
        <taxon>Actinomycetota</taxon>
        <taxon>Actinomycetes</taxon>
        <taxon>Micromonosporales</taxon>
        <taxon>Micromonosporaceae</taxon>
        <taxon>Actinoplanes</taxon>
    </lineage>
</organism>
<keyword evidence="3" id="KW-1185">Reference proteome</keyword>
<feature type="compositionally biased region" description="Polar residues" evidence="1">
    <location>
        <begin position="49"/>
        <end position="64"/>
    </location>
</feature>
<comment type="caution">
    <text evidence="2">The sequence shown here is derived from an EMBL/GenBank/DDBJ whole genome shotgun (WGS) entry which is preliminary data.</text>
</comment>
<reference evidence="2 3" key="1">
    <citation type="submission" date="2018-05" db="EMBL/GenBank/DDBJ databases">
        <title>Genomic Encyclopedia of Archaeal and Bacterial Type Strains, Phase II (KMG-II): from individual species to whole genera.</title>
        <authorList>
            <person name="Goeker M."/>
        </authorList>
    </citation>
    <scope>NUCLEOTIDE SEQUENCE [LARGE SCALE GENOMIC DNA]</scope>
    <source>
        <strain evidence="2 3">DSM 45184</strain>
    </source>
</reference>
<gene>
    <name evidence="2" type="ORF">BC793_11189</name>
</gene>